<dbReference type="EMBL" id="KV424000">
    <property type="protein sequence ID" value="KZT55162.1"/>
    <property type="molecule type" value="Genomic_DNA"/>
</dbReference>
<gene>
    <name evidence="2" type="ORF">CALCODRAFT_360441</name>
</gene>
<proteinExistence type="predicted"/>
<dbReference type="Proteomes" id="UP000076842">
    <property type="component" value="Unassembled WGS sequence"/>
</dbReference>
<protein>
    <submittedName>
        <fullName evidence="2">Uncharacterized protein</fullName>
    </submittedName>
</protein>
<evidence type="ECO:0000313" key="2">
    <source>
        <dbReference type="EMBL" id="KZT55162.1"/>
    </source>
</evidence>
<accession>A0A165EMK3</accession>
<dbReference type="InParanoid" id="A0A165EMK3"/>
<dbReference type="AlphaFoldDB" id="A0A165EMK3"/>
<organism evidence="2 3">
    <name type="scientific">Calocera cornea HHB12733</name>
    <dbReference type="NCBI Taxonomy" id="1353952"/>
    <lineage>
        <taxon>Eukaryota</taxon>
        <taxon>Fungi</taxon>
        <taxon>Dikarya</taxon>
        <taxon>Basidiomycota</taxon>
        <taxon>Agaricomycotina</taxon>
        <taxon>Dacrymycetes</taxon>
        <taxon>Dacrymycetales</taxon>
        <taxon>Dacrymycetaceae</taxon>
        <taxon>Calocera</taxon>
    </lineage>
</organism>
<evidence type="ECO:0000313" key="3">
    <source>
        <dbReference type="Proteomes" id="UP000076842"/>
    </source>
</evidence>
<keyword evidence="3" id="KW-1185">Reference proteome</keyword>
<feature type="region of interest" description="Disordered" evidence="1">
    <location>
        <begin position="142"/>
        <end position="169"/>
    </location>
</feature>
<evidence type="ECO:0000256" key="1">
    <source>
        <dbReference type="SAM" id="MobiDB-lite"/>
    </source>
</evidence>
<sequence>MEKVGPQLTVFELRAPGAPEAAEQLFSLLKNVPIILLELGGTCPEVANVFPEPVVELHLAFDVETKRPPRVVADFLHQLRPREKRLSLRLVRLTWTTSTKFSWLRFGASHPNVAGKLLLESMMLQSERVQVQDQGRKSLRVRDWDQPAVSPGSVKRVASRRRRVEDSSP</sequence>
<name>A0A165EMK3_9BASI</name>
<reference evidence="2 3" key="1">
    <citation type="journal article" date="2016" name="Mol. Biol. Evol.">
        <title>Comparative Genomics of Early-Diverging Mushroom-Forming Fungi Provides Insights into the Origins of Lignocellulose Decay Capabilities.</title>
        <authorList>
            <person name="Nagy L.G."/>
            <person name="Riley R."/>
            <person name="Tritt A."/>
            <person name="Adam C."/>
            <person name="Daum C."/>
            <person name="Floudas D."/>
            <person name="Sun H."/>
            <person name="Yadav J.S."/>
            <person name="Pangilinan J."/>
            <person name="Larsson K.H."/>
            <person name="Matsuura K."/>
            <person name="Barry K."/>
            <person name="Labutti K."/>
            <person name="Kuo R."/>
            <person name="Ohm R.A."/>
            <person name="Bhattacharya S.S."/>
            <person name="Shirouzu T."/>
            <person name="Yoshinaga Y."/>
            <person name="Martin F.M."/>
            <person name="Grigoriev I.V."/>
            <person name="Hibbett D.S."/>
        </authorList>
    </citation>
    <scope>NUCLEOTIDE SEQUENCE [LARGE SCALE GENOMIC DNA]</scope>
    <source>
        <strain evidence="2 3">HHB12733</strain>
    </source>
</reference>